<dbReference type="GO" id="GO:0016787">
    <property type="term" value="F:hydrolase activity"/>
    <property type="evidence" value="ECO:0007669"/>
    <property type="project" value="UniProtKB-KW"/>
</dbReference>
<evidence type="ECO:0000256" key="3">
    <source>
        <dbReference type="ARBA" id="ARBA00022801"/>
    </source>
</evidence>
<evidence type="ECO:0000256" key="2">
    <source>
        <dbReference type="ARBA" id="ARBA00022741"/>
    </source>
</evidence>
<reference evidence="12" key="1">
    <citation type="journal article" date="2014" name="Front. Microbiol.">
        <title>High frequency of phylogenetically diverse reductive dehalogenase-homologous genes in deep subseafloor sedimentary metagenomes.</title>
        <authorList>
            <person name="Kawai M."/>
            <person name="Futagami T."/>
            <person name="Toyoda A."/>
            <person name="Takaki Y."/>
            <person name="Nishi S."/>
            <person name="Hori S."/>
            <person name="Arai W."/>
            <person name="Tsubouchi T."/>
            <person name="Morono Y."/>
            <person name="Uchiyama I."/>
            <person name="Ito T."/>
            <person name="Fujiyama A."/>
            <person name="Inagaki F."/>
            <person name="Takami H."/>
        </authorList>
    </citation>
    <scope>NUCLEOTIDE SEQUENCE</scope>
    <source>
        <strain evidence="12">Expedition CK06-06</strain>
    </source>
</reference>
<dbReference type="GO" id="GO:0033202">
    <property type="term" value="C:DNA helicase complex"/>
    <property type="evidence" value="ECO:0007669"/>
    <property type="project" value="TreeGrafter"/>
</dbReference>
<evidence type="ECO:0000256" key="9">
    <source>
        <dbReference type="ARBA" id="ARBA00034808"/>
    </source>
</evidence>
<dbReference type="PROSITE" id="PS51198">
    <property type="entry name" value="UVRD_HELICASE_ATP_BIND"/>
    <property type="match status" value="1"/>
</dbReference>
<keyword evidence="6" id="KW-0238">DNA-binding</keyword>
<keyword evidence="3" id="KW-0378">Hydrolase</keyword>
<keyword evidence="7" id="KW-0413">Isomerase</keyword>
<dbReference type="InterPro" id="IPR014017">
    <property type="entry name" value="DNA_helicase_UvrD-like_C"/>
</dbReference>
<dbReference type="GO" id="GO:0000725">
    <property type="term" value="P:recombinational repair"/>
    <property type="evidence" value="ECO:0007669"/>
    <property type="project" value="TreeGrafter"/>
</dbReference>
<sequence length="426" mass="49326">FSLVLRALNLMLLGEVKPENMLLCTFTEKAAYEMRDRLSESARKVGLKVDLSQLLIGTIHGMSNHFVTRYRHHTNLGQGYQALDDLTQLLFLYDRFDEIFWEPDAEGKYLHHWTTRWTAIKGASEYFNKITEELVDPNDLIGSTQPFISAVGKAYLAYQDSLFETNHVDFAHMQKIFLELLEKPDIGEKIIDQITYVLVDEYQDTNYIQEQLLLKLTSSTHNLCVVGDEDQSLYRFRGATVRNILEFPRRVEDCRLVKLTTNYRSHQKIVAAYDEWMASADWTDPDGRYFRYDKTIDSDPEAEFPEYPAVFCIWGTDKRDEARRFAGLVEFLKEKSIISDYSQIALLLHSVRSSYSSPFIEALEAKGIPAFCPRARAYFEEDEVRWIVAAFALILGYFEDGRGDLRGYSLKKLSEYVDDCILDLGK</sequence>
<organism evidence="12">
    <name type="scientific">marine sediment metagenome</name>
    <dbReference type="NCBI Taxonomy" id="412755"/>
    <lineage>
        <taxon>unclassified sequences</taxon>
        <taxon>metagenomes</taxon>
        <taxon>ecological metagenomes</taxon>
    </lineage>
</organism>
<dbReference type="InterPro" id="IPR000212">
    <property type="entry name" value="DNA_helicase_UvrD/REP"/>
</dbReference>
<gene>
    <name evidence="12" type="ORF">S01H1_11633</name>
</gene>
<evidence type="ECO:0000256" key="5">
    <source>
        <dbReference type="ARBA" id="ARBA00022840"/>
    </source>
</evidence>
<name>X0SIQ2_9ZZZZ</name>
<proteinExistence type="inferred from homology"/>
<dbReference type="GO" id="GO:0005829">
    <property type="term" value="C:cytosol"/>
    <property type="evidence" value="ECO:0007669"/>
    <property type="project" value="TreeGrafter"/>
</dbReference>
<keyword evidence="2" id="KW-0547">Nucleotide-binding</keyword>
<feature type="non-terminal residue" evidence="12">
    <location>
        <position position="426"/>
    </location>
</feature>
<accession>X0SIQ2</accession>
<dbReference type="InterPro" id="IPR013986">
    <property type="entry name" value="DExx_box_DNA_helicase_dom_sf"/>
</dbReference>
<dbReference type="Pfam" id="PF00580">
    <property type="entry name" value="UvrD-helicase"/>
    <property type="match status" value="1"/>
</dbReference>
<dbReference type="Gene3D" id="1.10.486.10">
    <property type="entry name" value="PCRA, domain 4"/>
    <property type="match status" value="1"/>
</dbReference>
<comment type="similarity">
    <text evidence="1">Belongs to the helicase family. UvrD subfamily.</text>
</comment>
<dbReference type="EMBL" id="BARS01005934">
    <property type="protein sequence ID" value="GAF80894.1"/>
    <property type="molecule type" value="Genomic_DNA"/>
</dbReference>
<dbReference type="Gene3D" id="3.40.50.300">
    <property type="entry name" value="P-loop containing nucleotide triphosphate hydrolases"/>
    <property type="match status" value="2"/>
</dbReference>
<dbReference type="AlphaFoldDB" id="X0SIQ2"/>
<dbReference type="GO" id="GO:0003677">
    <property type="term" value="F:DNA binding"/>
    <property type="evidence" value="ECO:0007669"/>
    <property type="project" value="UniProtKB-KW"/>
</dbReference>
<evidence type="ECO:0000259" key="11">
    <source>
        <dbReference type="PROSITE" id="PS51198"/>
    </source>
</evidence>
<dbReference type="GO" id="GO:0043138">
    <property type="term" value="F:3'-5' DNA helicase activity"/>
    <property type="evidence" value="ECO:0007669"/>
    <property type="project" value="UniProtKB-EC"/>
</dbReference>
<dbReference type="Pfam" id="PF13361">
    <property type="entry name" value="UvrD_C"/>
    <property type="match status" value="1"/>
</dbReference>
<evidence type="ECO:0000256" key="8">
    <source>
        <dbReference type="ARBA" id="ARBA00034617"/>
    </source>
</evidence>
<keyword evidence="5" id="KW-0067">ATP-binding</keyword>
<evidence type="ECO:0000256" key="7">
    <source>
        <dbReference type="ARBA" id="ARBA00023235"/>
    </source>
</evidence>
<feature type="domain" description="UvrD-like helicase ATP-binding" evidence="11">
    <location>
        <begin position="1"/>
        <end position="266"/>
    </location>
</feature>
<dbReference type="InterPro" id="IPR014016">
    <property type="entry name" value="UvrD-like_ATP-bd"/>
</dbReference>
<dbReference type="PANTHER" id="PTHR11070:SF2">
    <property type="entry name" value="ATP-DEPENDENT DNA HELICASE SRS2"/>
    <property type="match status" value="1"/>
</dbReference>
<dbReference type="CDD" id="cd17932">
    <property type="entry name" value="DEXQc_UvrD"/>
    <property type="match status" value="1"/>
</dbReference>
<keyword evidence="4" id="KW-0347">Helicase</keyword>
<evidence type="ECO:0000256" key="4">
    <source>
        <dbReference type="ARBA" id="ARBA00022806"/>
    </source>
</evidence>
<dbReference type="Gene3D" id="1.10.10.160">
    <property type="match status" value="1"/>
</dbReference>
<comment type="catalytic activity">
    <reaction evidence="10">
        <text>ATP + H2O = ADP + phosphate + H(+)</text>
        <dbReference type="Rhea" id="RHEA:13065"/>
        <dbReference type="ChEBI" id="CHEBI:15377"/>
        <dbReference type="ChEBI" id="CHEBI:15378"/>
        <dbReference type="ChEBI" id="CHEBI:30616"/>
        <dbReference type="ChEBI" id="CHEBI:43474"/>
        <dbReference type="ChEBI" id="CHEBI:456216"/>
        <dbReference type="EC" id="5.6.2.4"/>
    </reaction>
</comment>
<comment type="catalytic activity">
    <reaction evidence="8">
        <text>Couples ATP hydrolysis with the unwinding of duplex DNA by translocating in the 3'-5' direction.</text>
        <dbReference type="EC" id="5.6.2.4"/>
    </reaction>
</comment>
<evidence type="ECO:0000256" key="10">
    <source>
        <dbReference type="ARBA" id="ARBA00048988"/>
    </source>
</evidence>
<evidence type="ECO:0000256" key="1">
    <source>
        <dbReference type="ARBA" id="ARBA00009922"/>
    </source>
</evidence>
<dbReference type="GO" id="GO:0005524">
    <property type="term" value="F:ATP binding"/>
    <property type="evidence" value="ECO:0007669"/>
    <property type="project" value="UniProtKB-KW"/>
</dbReference>
<dbReference type="PANTHER" id="PTHR11070">
    <property type="entry name" value="UVRD / RECB / PCRA DNA HELICASE FAMILY MEMBER"/>
    <property type="match status" value="1"/>
</dbReference>
<evidence type="ECO:0000256" key="6">
    <source>
        <dbReference type="ARBA" id="ARBA00023125"/>
    </source>
</evidence>
<feature type="non-terminal residue" evidence="12">
    <location>
        <position position="1"/>
    </location>
</feature>
<dbReference type="InterPro" id="IPR027417">
    <property type="entry name" value="P-loop_NTPase"/>
</dbReference>
<dbReference type="SUPFAM" id="SSF52540">
    <property type="entry name" value="P-loop containing nucleoside triphosphate hydrolases"/>
    <property type="match status" value="1"/>
</dbReference>
<protein>
    <recommendedName>
        <fullName evidence="9">DNA 3'-5' helicase</fullName>
        <ecNumber evidence="9">5.6.2.4</ecNumber>
    </recommendedName>
</protein>
<comment type="caution">
    <text evidence="12">The sequence shown here is derived from an EMBL/GenBank/DDBJ whole genome shotgun (WGS) entry which is preliminary data.</text>
</comment>
<evidence type="ECO:0000313" key="12">
    <source>
        <dbReference type="EMBL" id="GAF80894.1"/>
    </source>
</evidence>
<dbReference type="EC" id="5.6.2.4" evidence="9"/>